<reference evidence="2" key="1">
    <citation type="submission" date="2016-10" db="EMBL/GenBank/DDBJ databases">
        <authorList>
            <person name="Varghese N."/>
            <person name="Submissions S."/>
        </authorList>
    </citation>
    <scope>NUCLEOTIDE SEQUENCE [LARGE SCALE GENOMIC DNA]</scope>
    <source>
        <strain evidence="2">CGMCC 4.6609</strain>
    </source>
</reference>
<evidence type="ECO:0000313" key="2">
    <source>
        <dbReference type="Proteomes" id="UP000199691"/>
    </source>
</evidence>
<accession>A0A1H0H0B3</accession>
<dbReference type="AlphaFoldDB" id="A0A1H0H0B3"/>
<gene>
    <name evidence="1" type="ORF">SAMN05421507_1011443</name>
</gene>
<protein>
    <submittedName>
        <fullName evidence="1">Armadillo/beta-catenin-like repeat-containing protein</fullName>
    </submittedName>
</protein>
<organism evidence="1 2">
    <name type="scientific">Lentzea jiangxiensis</name>
    <dbReference type="NCBI Taxonomy" id="641025"/>
    <lineage>
        <taxon>Bacteria</taxon>
        <taxon>Bacillati</taxon>
        <taxon>Actinomycetota</taxon>
        <taxon>Actinomycetes</taxon>
        <taxon>Pseudonocardiales</taxon>
        <taxon>Pseudonocardiaceae</taxon>
        <taxon>Lentzea</taxon>
    </lineage>
</organism>
<dbReference type="EMBL" id="FNIX01000001">
    <property type="protein sequence ID" value="SDO12474.1"/>
    <property type="molecule type" value="Genomic_DNA"/>
</dbReference>
<name>A0A1H0H0B3_9PSEU</name>
<proteinExistence type="predicted"/>
<dbReference type="Proteomes" id="UP000199691">
    <property type="component" value="Unassembled WGS sequence"/>
</dbReference>
<evidence type="ECO:0000313" key="1">
    <source>
        <dbReference type="EMBL" id="SDO12474.1"/>
    </source>
</evidence>
<keyword evidence="2" id="KW-1185">Reference proteome</keyword>
<sequence length="90" mass="9123">MVGPIPSGSGSPPLGPNGVQVGQAADALVRCLDHDRQEVVEQAAAALATPALRTDLLYARATLMSLAGAIVDNALDGVVAPLIPLWPGDE</sequence>